<reference evidence="2" key="1">
    <citation type="submission" date="2021-10" db="EMBL/GenBank/DDBJ databases">
        <authorList>
            <person name="Dean J.D."/>
            <person name="Kim M.K."/>
            <person name="Newey C.N."/>
            <person name="Stoker T.S."/>
            <person name="Thompson D.W."/>
            <person name="Grose J.H."/>
        </authorList>
    </citation>
    <scope>NUCLEOTIDE SEQUENCE</scope>
    <source>
        <strain evidence="2">BT635</strain>
    </source>
</reference>
<comment type="caution">
    <text evidence="2">The sequence shown here is derived from an EMBL/GenBank/DDBJ whole genome shotgun (WGS) entry which is preliminary data.</text>
</comment>
<keyword evidence="1" id="KW-0732">Signal</keyword>
<protein>
    <submittedName>
        <fullName evidence="2">Uncharacterized protein</fullName>
    </submittedName>
</protein>
<sequence length="149" mass="15813">MNYLVLTALLLILASPLAAQRKPAAMPTAAEQAATALSAHVQQYYTDLAQRLREVYFAPSDGRAIALLSTTITEFTARKKALLAEAAAVAKPPVASPTWAQHQQALLSSTAAAKMPARRQRNPALDNAFKRFNAAQLSSLEAAPAATGE</sequence>
<organism evidence="2 3">
    <name type="scientific">Hymenobacter nitidus</name>
    <dbReference type="NCBI Taxonomy" id="2880929"/>
    <lineage>
        <taxon>Bacteria</taxon>
        <taxon>Pseudomonadati</taxon>
        <taxon>Bacteroidota</taxon>
        <taxon>Cytophagia</taxon>
        <taxon>Cytophagales</taxon>
        <taxon>Hymenobacteraceae</taxon>
        <taxon>Hymenobacter</taxon>
    </lineage>
</organism>
<proteinExistence type="predicted"/>
<name>A0ABS8AD15_9BACT</name>
<evidence type="ECO:0000313" key="3">
    <source>
        <dbReference type="Proteomes" id="UP001165297"/>
    </source>
</evidence>
<dbReference type="RefSeq" id="WP_226185347.1">
    <property type="nucleotide sequence ID" value="NZ_JAJADQ010000005.1"/>
</dbReference>
<keyword evidence="3" id="KW-1185">Reference proteome</keyword>
<accession>A0ABS8AD15</accession>
<dbReference type="Proteomes" id="UP001165297">
    <property type="component" value="Unassembled WGS sequence"/>
</dbReference>
<feature type="chain" id="PRO_5045135476" evidence="1">
    <location>
        <begin position="20"/>
        <end position="149"/>
    </location>
</feature>
<feature type="signal peptide" evidence="1">
    <location>
        <begin position="1"/>
        <end position="19"/>
    </location>
</feature>
<dbReference type="EMBL" id="JAJADQ010000005">
    <property type="protein sequence ID" value="MCB2378044.1"/>
    <property type="molecule type" value="Genomic_DNA"/>
</dbReference>
<evidence type="ECO:0000313" key="2">
    <source>
        <dbReference type="EMBL" id="MCB2378044.1"/>
    </source>
</evidence>
<gene>
    <name evidence="2" type="ORF">LGH70_10655</name>
</gene>
<evidence type="ECO:0000256" key="1">
    <source>
        <dbReference type="SAM" id="SignalP"/>
    </source>
</evidence>